<keyword evidence="3" id="KW-1185">Reference proteome</keyword>
<evidence type="ECO:0000313" key="1">
    <source>
        <dbReference type="EMBL" id="PLW07904.1"/>
    </source>
</evidence>
<dbReference type="AlphaFoldDB" id="A0A2N5V277"/>
<reference evidence="2 3" key="1">
    <citation type="submission" date="2017-11" db="EMBL/GenBank/DDBJ databases">
        <title>De novo assembly and phasing of dikaryotic genomes from two isolates of Puccinia coronata f. sp. avenae, the causal agent of oat crown rust.</title>
        <authorList>
            <person name="Miller M.E."/>
            <person name="Zhang Y."/>
            <person name="Omidvar V."/>
            <person name="Sperschneider J."/>
            <person name="Schwessinger B."/>
            <person name="Raley C."/>
            <person name="Palmer J.M."/>
            <person name="Garnica D."/>
            <person name="Upadhyaya N."/>
            <person name="Rathjen J."/>
            <person name="Taylor J.M."/>
            <person name="Park R.F."/>
            <person name="Dodds P.N."/>
            <person name="Hirsch C.D."/>
            <person name="Kianian S.F."/>
            <person name="Figueroa M."/>
        </authorList>
    </citation>
    <scope>NUCLEOTIDE SEQUENCE [LARGE SCALE GENOMIC DNA]</scope>
    <source>
        <strain evidence="2">12NC29</strain>
    </source>
</reference>
<name>A0A2N5V277_9BASI</name>
<evidence type="ECO:0000313" key="3">
    <source>
        <dbReference type="Proteomes" id="UP000235388"/>
    </source>
</evidence>
<protein>
    <submittedName>
        <fullName evidence="2">Uncharacterized protein</fullName>
    </submittedName>
</protein>
<dbReference type="EMBL" id="PGCJ01000140">
    <property type="protein sequence ID" value="PLW44110.1"/>
    <property type="molecule type" value="Genomic_DNA"/>
</dbReference>
<organism evidence="2 3">
    <name type="scientific">Puccinia coronata f. sp. avenae</name>
    <dbReference type="NCBI Taxonomy" id="200324"/>
    <lineage>
        <taxon>Eukaryota</taxon>
        <taxon>Fungi</taxon>
        <taxon>Dikarya</taxon>
        <taxon>Basidiomycota</taxon>
        <taxon>Pucciniomycotina</taxon>
        <taxon>Pucciniomycetes</taxon>
        <taxon>Pucciniales</taxon>
        <taxon>Pucciniaceae</taxon>
        <taxon>Puccinia</taxon>
    </lineage>
</organism>
<gene>
    <name evidence="2" type="ORF">PCANC_13787</name>
    <name evidence="1" type="ORF">PCANC_25739</name>
</gene>
<proteinExistence type="predicted"/>
<dbReference type="EMBL" id="PGCJ01001194">
    <property type="protein sequence ID" value="PLW07904.1"/>
    <property type="molecule type" value="Genomic_DNA"/>
</dbReference>
<accession>A0A2N5V277</accession>
<sequence>MRKELMWISQSKYVYNALARVEIHHFKNDQPDDQDYDEENIMIVVTIHDIAIHTTQV</sequence>
<comment type="caution">
    <text evidence="2">The sequence shown here is derived from an EMBL/GenBank/DDBJ whole genome shotgun (WGS) entry which is preliminary data.</text>
</comment>
<dbReference type="Proteomes" id="UP000235388">
    <property type="component" value="Unassembled WGS sequence"/>
</dbReference>
<evidence type="ECO:0000313" key="2">
    <source>
        <dbReference type="EMBL" id="PLW44110.1"/>
    </source>
</evidence>